<evidence type="ECO:0000256" key="2">
    <source>
        <dbReference type="SAM" id="SignalP"/>
    </source>
</evidence>
<evidence type="ECO:0000256" key="1">
    <source>
        <dbReference type="SAM" id="MobiDB-lite"/>
    </source>
</evidence>
<comment type="caution">
    <text evidence="4">The sequence shown here is derived from an EMBL/GenBank/DDBJ whole genome shotgun (WGS) entry which is preliminary data.</text>
</comment>
<dbReference type="RefSeq" id="WP_189708579.1">
    <property type="nucleotide sequence ID" value="NZ_BMSA01000002.1"/>
</dbReference>
<keyword evidence="5" id="KW-1185">Reference proteome</keyword>
<dbReference type="Pfam" id="PF03413">
    <property type="entry name" value="PepSY"/>
    <property type="match status" value="2"/>
</dbReference>
<accession>A0A918H5V7</accession>
<feature type="region of interest" description="Disordered" evidence="1">
    <location>
        <begin position="132"/>
        <end position="163"/>
    </location>
</feature>
<gene>
    <name evidence="4" type="ORF">GCM10010226_13740</name>
</gene>
<dbReference type="Proteomes" id="UP000646776">
    <property type="component" value="Unassembled WGS sequence"/>
</dbReference>
<feature type="domain" description="PepSY" evidence="3">
    <location>
        <begin position="128"/>
        <end position="176"/>
    </location>
</feature>
<dbReference type="InterPro" id="IPR025711">
    <property type="entry name" value="PepSY"/>
</dbReference>
<dbReference type="EMBL" id="BMSA01000002">
    <property type="protein sequence ID" value="GGT38470.1"/>
    <property type="molecule type" value="Genomic_DNA"/>
</dbReference>
<feature type="domain" description="PepSY" evidence="3">
    <location>
        <begin position="52"/>
        <end position="107"/>
    </location>
</feature>
<feature type="chain" id="PRO_5039696903" description="PepSY domain-containing protein" evidence="2">
    <location>
        <begin position="24"/>
        <end position="183"/>
    </location>
</feature>
<organism evidence="4 5">
    <name type="scientific">Streptomyces phaeofaciens</name>
    <dbReference type="NCBI Taxonomy" id="68254"/>
    <lineage>
        <taxon>Bacteria</taxon>
        <taxon>Bacillati</taxon>
        <taxon>Actinomycetota</taxon>
        <taxon>Actinomycetes</taxon>
        <taxon>Kitasatosporales</taxon>
        <taxon>Streptomycetaceae</taxon>
        <taxon>Streptomyces</taxon>
    </lineage>
</organism>
<name>A0A918H5V7_9ACTN</name>
<dbReference type="AlphaFoldDB" id="A0A918H5V7"/>
<evidence type="ECO:0000259" key="3">
    <source>
        <dbReference type="Pfam" id="PF03413"/>
    </source>
</evidence>
<sequence>MKRKLVIAAVATSLVLGSGAAIAFADGAPGTADALPRTEAKPASGTAKTEVTEAIAAALAHTPGTAVAAEREDDGADAGTWQVDVVRADATAYTVTVSPDTGKVLGAHRDTGDDGREDLTALRNTTVDAREAARAVAPEGSVTEVDLNDDEGEGATTWSVDTATSGAWTVDARTGKATQDQDD</sequence>
<proteinExistence type="predicted"/>
<evidence type="ECO:0000313" key="5">
    <source>
        <dbReference type="Proteomes" id="UP000646776"/>
    </source>
</evidence>
<protein>
    <recommendedName>
        <fullName evidence="3">PepSY domain-containing protein</fullName>
    </recommendedName>
</protein>
<reference evidence="4" key="1">
    <citation type="journal article" date="2014" name="Int. J. Syst. Evol. Microbiol.">
        <title>Complete genome sequence of Corynebacterium casei LMG S-19264T (=DSM 44701T), isolated from a smear-ripened cheese.</title>
        <authorList>
            <consortium name="US DOE Joint Genome Institute (JGI-PGF)"/>
            <person name="Walter F."/>
            <person name="Albersmeier A."/>
            <person name="Kalinowski J."/>
            <person name="Ruckert C."/>
        </authorList>
    </citation>
    <scope>NUCLEOTIDE SEQUENCE</scope>
    <source>
        <strain evidence="4">JCM 4125</strain>
    </source>
</reference>
<evidence type="ECO:0000313" key="4">
    <source>
        <dbReference type="EMBL" id="GGT38470.1"/>
    </source>
</evidence>
<keyword evidence="2" id="KW-0732">Signal</keyword>
<feature type="signal peptide" evidence="2">
    <location>
        <begin position="1"/>
        <end position="23"/>
    </location>
</feature>
<dbReference type="Gene3D" id="3.10.450.40">
    <property type="match status" value="1"/>
</dbReference>
<reference evidence="4" key="2">
    <citation type="submission" date="2020-09" db="EMBL/GenBank/DDBJ databases">
        <authorList>
            <person name="Sun Q."/>
            <person name="Ohkuma M."/>
        </authorList>
    </citation>
    <scope>NUCLEOTIDE SEQUENCE</scope>
    <source>
        <strain evidence="4">JCM 4125</strain>
    </source>
</reference>